<dbReference type="InterPro" id="IPR002734">
    <property type="entry name" value="RibDG_C"/>
</dbReference>
<feature type="domain" description="Bacterial bifunctional deaminase-reductase C-terminal" evidence="1">
    <location>
        <begin position="2"/>
        <end position="188"/>
    </location>
</feature>
<evidence type="ECO:0000259" key="1">
    <source>
        <dbReference type="Pfam" id="PF01872"/>
    </source>
</evidence>
<name>A0ABV3QH36_9GAMM</name>
<dbReference type="Gene3D" id="3.40.430.10">
    <property type="entry name" value="Dihydrofolate Reductase, subunit A"/>
    <property type="match status" value="1"/>
</dbReference>
<dbReference type="PANTHER" id="PTHR38011:SF2">
    <property type="entry name" value="BIFUNCTIONAL DEAMINASE-REDUCTASE DOMAIN PROTEIN"/>
    <property type="match status" value="1"/>
</dbReference>
<evidence type="ECO:0000313" key="2">
    <source>
        <dbReference type="EMBL" id="MEW9572994.1"/>
    </source>
</evidence>
<dbReference type="InterPro" id="IPR024072">
    <property type="entry name" value="DHFR-like_dom_sf"/>
</dbReference>
<dbReference type="Pfam" id="PF01872">
    <property type="entry name" value="RibD_C"/>
    <property type="match status" value="1"/>
</dbReference>
<dbReference type="PANTHER" id="PTHR38011">
    <property type="entry name" value="DIHYDROFOLATE REDUCTASE FAMILY PROTEIN (AFU_ORTHOLOGUE AFUA_8G06820)"/>
    <property type="match status" value="1"/>
</dbReference>
<gene>
    <name evidence="2" type="ORF">ABQJ54_14650</name>
</gene>
<dbReference type="Proteomes" id="UP001556220">
    <property type="component" value="Unassembled WGS sequence"/>
</dbReference>
<dbReference type="SUPFAM" id="SSF53597">
    <property type="entry name" value="Dihydrofolate reductase-like"/>
    <property type="match status" value="1"/>
</dbReference>
<evidence type="ECO:0000313" key="3">
    <source>
        <dbReference type="Proteomes" id="UP001556220"/>
    </source>
</evidence>
<reference evidence="2 3" key="1">
    <citation type="submission" date="2024-06" db="EMBL/GenBank/DDBJ databases">
        <authorList>
            <person name="Woo H."/>
        </authorList>
    </citation>
    <scope>NUCLEOTIDE SEQUENCE [LARGE SCALE GENOMIC DNA]</scope>
    <source>
        <strain evidence="2 3">Si-c</strain>
    </source>
</reference>
<dbReference type="EMBL" id="JBFOHK010000004">
    <property type="protein sequence ID" value="MEW9572994.1"/>
    <property type="molecule type" value="Genomic_DNA"/>
</dbReference>
<organism evidence="2 3">
    <name type="scientific">Rhodanobacter lycopersici</name>
    <dbReference type="NCBI Taxonomy" id="3162487"/>
    <lineage>
        <taxon>Bacteria</taxon>
        <taxon>Pseudomonadati</taxon>
        <taxon>Pseudomonadota</taxon>
        <taxon>Gammaproteobacteria</taxon>
        <taxon>Lysobacterales</taxon>
        <taxon>Rhodanobacteraceae</taxon>
        <taxon>Rhodanobacter</taxon>
    </lineage>
</organism>
<dbReference type="RefSeq" id="WP_367855054.1">
    <property type="nucleotide sequence ID" value="NZ_JBFOHK010000004.1"/>
</dbReference>
<protein>
    <submittedName>
        <fullName evidence="2">Dihydrofolate reductase family protein</fullName>
    </submittedName>
</protein>
<sequence>MRKLIVPAFISLDGVVQAPGAPEEDTSGGFAHGGWIWPYADESGEVMGGVFSDPFELLLGRRTYDIFASYWPHVPEGTPHRGIADMFNGTAKHVATHHPDTLAWQHSHALEPDIAAAVRALKRGAGPNLVTQGSSGLVHQLLATDLVDELHLLVHPVLLGRGKRLFDDHTQASAFRLEASKATSTGVLVSRYVRAGEVRTGSFETD</sequence>
<keyword evidence="3" id="KW-1185">Reference proteome</keyword>
<accession>A0ABV3QH36</accession>
<comment type="caution">
    <text evidence="2">The sequence shown here is derived from an EMBL/GenBank/DDBJ whole genome shotgun (WGS) entry which is preliminary data.</text>
</comment>
<proteinExistence type="predicted"/>
<dbReference type="InterPro" id="IPR050765">
    <property type="entry name" value="Riboflavin_Biosynth_HTPR"/>
</dbReference>